<sequence>MEISKKGEKFNMNNDFIELNDIDILEVAKPLKDKISLLLSNIKDKILLVPGFIRTVSSFIPIKNLQAVLTNEQKEKIASGVLKIMSKNDGTLVANLVDAQSGKIVTNIPLKEIKLTPELNKAMTDFALQLQLLQISAEIKSIKKAVEEVRKGQEYDRLATAYSCQQKFLQATLIKDIKLKKETLLRIALDAEDSRNFLMLSQKANIDFIKNLPDGYWKKMLSLTTSSEIDSRMNEIREGFSTINMVSLIEALAYHELEEYGSEQQSLIYYADFIQKTYLDDSKLLKRLDSIDPSTERYWTTKVPIIETKIRKQKELYNKLELLEVK</sequence>
<proteinExistence type="predicted"/>
<accession>A0A133PB59</accession>
<reference evidence="2" key="1">
    <citation type="submission" date="2016-01" db="EMBL/GenBank/DDBJ databases">
        <authorList>
            <person name="Mitreva M."/>
            <person name="Pepin K.H."/>
            <person name="Mihindukulasuriya K.A."/>
            <person name="Fulton R."/>
            <person name="Fronick C."/>
            <person name="O'Laughlin M."/>
            <person name="Miner T."/>
            <person name="Herter B."/>
            <person name="Rosa B.A."/>
            <person name="Cordes M."/>
            <person name="Tomlinson C."/>
            <person name="Wollam A."/>
            <person name="Palsikar V.B."/>
            <person name="Mardis E.R."/>
            <person name="Wilson R.K."/>
        </authorList>
    </citation>
    <scope>NUCLEOTIDE SEQUENCE [LARGE SCALE GENOMIC DNA]</scope>
    <source>
        <strain evidence="2">MJR7757B</strain>
    </source>
</reference>
<dbReference type="EMBL" id="LRPY01000024">
    <property type="protein sequence ID" value="KXA25733.1"/>
    <property type="molecule type" value="Genomic_DNA"/>
</dbReference>
<gene>
    <name evidence="1" type="ORF">HMPREF3221_00234</name>
</gene>
<evidence type="ECO:0000313" key="1">
    <source>
        <dbReference type="EMBL" id="KXA25733.1"/>
    </source>
</evidence>
<name>A0A133PB59_FUSNU</name>
<evidence type="ECO:0000313" key="2">
    <source>
        <dbReference type="Proteomes" id="UP000070401"/>
    </source>
</evidence>
<dbReference type="Proteomes" id="UP000070401">
    <property type="component" value="Unassembled WGS sequence"/>
</dbReference>
<protein>
    <submittedName>
        <fullName evidence="1">Uncharacterized protein</fullName>
    </submittedName>
</protein>
<dbReference type="AlphaFoldDB" id="A0A133PB59"/>
<dbReference type="PATRIC" id="fig|851.8.peg.233"/>
<comment type="caution">
    <text evidence="1">The sequence shown here is derived from an EMBL/GenBank/DDBJ whole genome shotgun (WGS) entry which is preliminary data.</text>
</comment>
<organism evidence="1 2">
    <name type="scientific">Fusobacterium nucleatum</name>
    <dbReference type="NCBI Taxonomy" id="851"/>
    <lineage>
        <taxon>Bacteria</taxon>
        <taxon>Fusobacteriati</taxon>
        <taxon>Fusobacteriota</taxon>
        <taxon>Fusobacteriia</taxon>
        <taxon>Fusobacteriales</taxon>
        <taxon>Fusobacteriaceae</taxon>
        <taxon>Fusobacterium</taxon>
    </lineage>
</organism>
<keyword evidence="2" id="KW-1185">Reference proteome</keyword>